<dbReference type="InterPro" id="IPR033650">
    <property type="entry name" value="Ribosomal_mL46_NUDIX"/>
</dbReference>
<dbReference type="OMA" id="HPFENAF"/>
<evidence type="ECO:0000256" key="7">
    <source>
        <dbReference type="ARBA" id="ARBA00035190"/>
    </source>
</evidence>
<comment type="similarity">
    <text evidence="2">Belongs to the mitochondrion-specific ribosomal protein mL46 family.</text>
</comment>
<dbReference type="Pfam" id="PF11788">
    <property type="entry name" value="MRP-L46"/>
    <property type="match status" value="1"/>
</dbReference>
<comment type="subcellular location">
    <subcellularLocation>
        <location evidence="1">Mitochondrion</location>
    </subcellularLocation>
</comment>
<evidence type="ECO:0000313" key="11">
    <source>
        <dbReference type="Proteomes" id="UP000016931"/>
    </source>
</evidence>
<dbReference type="GO" id="GO:0003735">
    <property type="term" value="F:structural constituent of ribosome"/>
    <property type="evidence" value="ECO:0007669"/>
    <property type="project" value="InterPro"/>
</dbReference>
<reference evidence="10 11" key="1">
    <citation type="journal article" date="2012" name="PLoS Pathog.">
        <title>Diverse lifestyles and strategies of plant pathogenesis encoded in the genomes of eighteen Dothideomycetes fungi.</title>
        <authorList>
            <person name="Ohm R.A."/>
            <person name="Feau N."/>
            <person name="Henrissat B."/>
            <person name="Schoch C.L."/>
            <person name="Horwitz B.A."/>
            <person name="Barry K.W."/>
            <person name="Condon B.J."/>
            <person name="Copeland A.C."/>
            <person name="Dhillon B."/>
            <person name="Glaser F."/>
            <person name="Hesse C.N."/>
            <person name="Kosti I."/>
            <person name="LaButti K."/>
            <person name="Lindquist E.A."/>
            <person name="Lucas S."/>
            <person name="Salamov A.A."/>
            <person name="Bradshaw R.E."/>
            <person name="Ciuffetti L."/>
            <person name="Hamelin R.C."/>
            <person name="Kema G.H.J."/>
            <person name="Lawrence C."/>
            <person name="Scott J.A."/>
            <person name="Spatafora J.W."/>
            <person name="Turgeon B.G."/>
            <person name="de Wit P.J.G.M."/>
            <person name="Zhong S."/>
            <person name="Goodwin S.B."/>
            <person name="Grigoriev I.V."/>
        </authorList>
    </citation>
    <scope>NUCLEOTIDE SEQUENCE [LARGE SCALE GENOMIC DNA]</scope>
    <source>
        <strain evidence="10 11">SO2202</strain>
    </source>
</reference>
<dbReference type="GO" id="GO:0005762">
    <property type="term" value="C:mitochondrial large ribosomal subunit"/>
    <property type="evidence" value="ECO:0007669"/>
    <property type="project" value="TreeGrafter"/>
</dbReference>
<dbReference type="CDD" id="cd04661">
    <property type="entry name" value="NUDIX_MRP_L46"/>
    <property type="match status" value="1"/>
</dbReference>
<evidence type="ECO:0000256" key="5">
    <source>
        <dbReference type="ARBA" id="ARBA00023128"/>
    </source>
</evidence>
<feature type="compositionally biased region" description="Low complexity" evidence="8">
    <location>
        <begin position="38"/>
        <end position="49"/>
    </location>
</feature>
<keyword evidence="6" id="KW-0687">Ribonucleoprotein</keyword>
<feature type="region of interest" description="Disordered" evidence="8">
    <location>
        <begin position="37"/>
        <end position="63"/>
    </location>
</feature>
<dbReference type="EMBL" id="KB456267">
    <property type="protein sequence ID" value="EMF10326.1"/>
    <property type="molecule type" value="Genomic_DNA"/>
</dbReference>
<organism evidence="10 11">
    <name type="scientific">Sphaerulina musiva (strain SO2202)</name>
    <name type="common">Poplar stem canker fungus</name>
    <name type="synonym">Septoria musiva</name>
    <dbReference type="NCBI Taxonomy" id="692275"/>
    <lineage>
        <taxon>Eukaryota</taxon>
        <taxon>Fungi</taxon>
        <taxon>Dikarya</taxon>
        <taxon>Ascomycota</taxon>
        <taxon>Pezizomycotina</taxon>
        <taxon>Dothideomycetes</taxon>
        <taxon>Dothideomycetidae</taxon>
        <taxon>Mycosphaerellales</taxon>
        <taxon>Mycosphaerellaceae</taxon>
        <taxon>Sphaerulina</taxon>
    </lineage>
</organism>
<name>N1QDT9_SPHMS</name>
<dbReference type="Proteomes" id="UP000016931">
    <property type="component" value="Unassembled WGS sequence"/>
</dbReference>
<dbReference type="AlphaFoldDB" id="N1QDT9"/>
<protein>
    <recommendedName>
        <fullName evidence="7">Large ribosomal subunit protein mL46</fullName>
    </recommendedName>
</protein>
<dbReference type="PANTHER" id="PTHR13124:SF12">
    <property type="entry name" value="LARGE RIBOSOMAL SUBUNIT PROTEIN ML46"/>
    <property type="match status" value="1"/>
</dbReference>
<feature type="region of interest" description="Disordered" evidence="8">
    <location>
        <begin position="213"/>
        <end position="234"/>
    </location>
</feature>
<dbReference type="InterPro" id="IPR040008">
    <property type="entry name" value="Ribosomal_mL46"/>
</dbReference>
<keyword evidence="4" id="KW-0689">Ribosomal protein</keyword>
<evidence type="ECO:0000256" key="4">
    <source>
        <dbReference type="ARBA" id="ARBA00022980"/>
    </source>
</evidence>
<dbReference type="eggNOG" id="KOG4548">
    <property type="taxonomic scope" value="Eukaryota"/>
</dbReference>
<dbReference type="Gene3D" id="3.90.79.10">
    <property type="entry name" value="Nucleoside Triphosphate Pyrophosphohydrolase"/>
    <property type="match status" value="1"/>
</dbReference>
<feature type="compositionally biased region" description="Basic and acidic residues" evidence="8">
    <location>
        <begin position="213"/>
        <end position="230"/>
    </location>
</feature>
<sequence length="380" mass="43124">MNAGHQSARRLAASNVLSRDTVCSSCLHQLSRHRRHASSAVAAQLQPSTPSHPSPPPVTRTGPRKAFRVLCSPVLSRPPQITRELTPFEKAFYLYQKRLNERLVLPFTRYFYYKKDTPQDLEWKRKVAARRGVAARDVGAYNAYADDGWNDEVPIGSRLGEPDDIVDKLIRDAEGKTVVMDEGGIVGDEESGGEAIAEDAQEGEEIKKPVADLTIERPAPRRTEADEKNDQQSLSRAMDRTLYLLVKGKDGEWRFPQDRVYGKENLHQAAERILLQAAGVNMNTWVVGNHPVGYFMRTFPEPQITSILPNELVSTSRFPFEREEFGVKTFFMKARIMAGQADLAKNAYGDQEFAWLTREEIMQRCEFDYRYSLRGMLAVR</sequence>
<dbReference type="OrthoDB" id="414075at2759"/>
<dbReference type="InterPro" id="IPR015797">
    <property type="entry name" value="NUDIX_hydrolase-like_dom_sf"/>
</dbReference>
<accession>N1QDT9</accession>
<evidence type="ECO:0000256" key="3">
    <source>
        <dbReference type="ARBA" id="ARBA00022946"/>
    </source>
</evidence>
<evidence type="ECO:0000259" key="9">
    <source>
        <dbReference type="Pfam" id="PF11788"/>
    </source>
</evidence>
<dbReference type="STRING" id="692275.N1QDT9"/>
<dbReference type="PANTHER" id="PTHR13124">
    <property type="entry name" value="39S RIBOSOMAL PROTEIN L46, MITOCHONDRIAL PRECURSOR-RELATED"/>
    <property type="match status" value="1"/>
</dbReference>
<dbReference type="SUPFAM" id="SSF55811">
    <property type="entry name" value="Nudix"/>
    <property type="match status" value="1"/>
</dbReference>
<dbReference type="HOGENOM" id="CLU_040204_1_1_1"/>
<evidence type="ECO:0000256" key="8">
    <source>
        <dbReference type="SAM" id="MobiDB-lite"/>
    </source>
</evidence>
<proteinExistence type="inferred from homology"/>
<evidence type="ECO:0000256" key="1">
    <source>
        <dbReference type="ARBA" id="ARBA00004173"/>
    </source>
</evidence>
<keyword evidence="5" id="KW-0496">Mitochondrion</keyword>
<evidence type="ECO:0000313" key="10">
    <source>
        <dbReference type="EMBL" id="EMF10326.1"/>
    </source>
</evidence>
<keyword evidence="11" id="KW-1185">Reference proteome</keyword>
<keyword evidence="3" id="KW-0809">Transit peptide</keyword>
<dbReference type="RefSeq" id="XP_016758447.1">
    <property type="nucleotide sequence ID" value="XM_016910498.1"/>
</dbReference>
<gene>
    <name evidence="10" type="ORF">SEPMUDRAFT_89354</name>
</gene>
<feature type="domain" description="Large ribosomal subunit protein mL46 N-terminal" evidence="9">
    <location>
        <begin position="71"/>
        <end position="226"/>
    </location>
</feature>
<evidence type="ECO:0000256" key="6">
    <source>
        <dbReference type="ARBA" id="ARBA00023274"/>
    </source>
</evidence>
<dbReference type="GeneID" id="27907635"/>
<dbReference type="InterPro" id="IPR021757">
    <property type="entry name" value="Ribosomal_mL46_N"/>
</dbReference>
<evidence type="ECO:0000256" key="2">
    <source>
        <dbReference type="ARBA" id="ARBA00009070"/>
    </source>
</evidence>